<evidence type="ECO:0000313" key="2">
    <source>
        <dbReference type="EMBL" id="GJE91258.1"/>
    </source>
</evidence>
<protein>
    <submittedName>
        <fullName evidence="2">Uncharacterized protein</fullName>
    </submittedName>
</protein>
<name>A0A9P3LE91_9APHY</name>
<feature type="compositionally biased region" description="Low complexity" evidence="1">
    <location>
        <begin position="1"/>
        <end position="18"/>
    </location>
</feature>
<evidence type="ECO:0000256" key="1">
    <source>
        <dbReference type="SAM" id="MobiDB-lite"/>
    </source>
</evidence>
<dbReference type="EMBL" id="BPQB01000020">
    <property type="protein sequence ID" value="GJE91258.1"/>
    <property type="molecule type" value="Genomic_DNA"/>
</dbReference>
<dbReference type="AlphaFoldDB" id="A0A9P3LE91"/>
<keyword evidence="3" id="KW-1185">Reference proteome</keyword>
<gene>
    <name evidence="2" type="ORF">PsYK624_074070</name>
</gene>
<sequence length="69" mass="7607">MLIESNASAWHHASPSPSQRCLRKRIDLRQKLGHEQLAGSLSSSPAPDAERRVHARRNLELGTLRVVGG</sequence>
<reference evidence="2 3" key="1">
    <citation type="submission" date="2021-08" db="EMBL/GenBank/DDBJ databases">
        <title>Draft Genome Sequence of Phanerochaete sordida strain YK-624.</title>
        <authorList>
            <person name="Mori T."/>
            <person name="Dohra H."/>
            <person name="Suzuki T."/>
            <person name="Kawagishi H."/>
            <person name="Hirai H."/>
        </authorList>
    </citation>
    <scope>NUCLEOTIDE SEQUENCE [LARGE SCALE GENOMIC DNA]</scope>
    <source>
        <strain evidence="2 3">YK-624</strain>
    </source>
</reference>
<organism evidence="2 3">
    <name type="scientific">Phanerochaete sordida</name>
    <dbReference type="NCBI Taxonomy" id="48140"/>
    <lineage>
        <taxon>Eukaryota</taxon>
        <taxon>Fungi</taxon>
        <taxon>Dikarya</taxon>
        <taxon>Basidiomycota</taxon>
        <taxon>Agaricomycotina</taxon>
        <taxon>Agaricomycetes</taxon>
        <taxon>Polyporales</taxon>
        <taxon>Phanerochaetaceae</taxon>
        <taxon>Phanerochaete</taxon>
    </lineage>
</organism>
<accession>A0A9P3LE91</accession>
<feature type="region of interest" description="Disordered" evidence="1">
    <location>
        <begin position="1"/>
        <end position="21"/>
    </location>
</feature>
<evidence type="ECO:0000313" key="3">
    <source>
        <dbReference type="Proteomes" id="UP000703269"/>
    </source>
</evidence>
<comment type="caution">
    <text evidence="2">The sequence shown here is derived from an EMBL/GenBank/DDBJ whole genome shotgun (WGS) entry which is preliminary data.</text>
</comment>
<proteinExistence type="predicted"/>
<dbReference type="Proteomes" id="UP000703269">
    <property type="component" value="Unassembled WGS sequence"/>
</dbReference>